<evidence type="ECO:0000313" key="3">
    <source>
        <dbReference type="Proteomes" id="UP001154114"/>
    </source>
</evidence>
<feature type="signal peptide" evidence="1">
    <location>
        <begin position="1"/>
        <end position="16"/>
    </location>
</feature>
<dbReference type="EMBL" id="LR824016">
    <property type="protein sequence ID" value="CAD0201037.1"/>
    <property type="molecule type" value="Genomic_DNA"/>
</dbReference>
<keyword evidence="3" id="KW-1185">Reference proteome</keyword>
<feature type="chain" id="PRO_5040358446" evidence="1">
    <location>
        <begin position="17"/>
        <end position="242"/>
    </location>
</feature>
<accession>A0A9N8Q097</accession>
<proteinExistence type="predicted"/>
<evidence type="ECO:0000256" key="1">
    <source>
        <dbReference type="SAM" id="SignalP"/>
    </source>
</evidence>
<protein>
    <submittedName>
        <fullName evidence="2">Uncharacterized protein</fullName>
    </submittedName>
</protein>
<organism evidence="2 3">
    <name type="scientific">Chrysodeixis includens</name>
    <name type="common">Soybean looper</name>
    <name type="synonym">Pseudoplusia includens</name>
    <dbReference type="NCBI Taxonomy" id="689277"/>
    <lineage>
        <taxon>Eukaryota</taxon>
        <taxon>Metazoa</taxon>
        <taxon>Ecdysozoa</taxon>
        <taxon>Arthropoda</taxon>
        <taxon>Hexapoda</taxon>
        <taxon>Insecta</taxon>
        <taxon>Pterygota</taxon>
        <taxon>Neoptera</taxon>
        <taxon>Endopterygota</taxon>
        <taxon>Lepidoptera</taxon>
        <taxon>Glossata</taxon>
        <taxon>Ditrysia</taxon>
        <taxon>Noctuoidea</taxon>
        <taxon>Noctuidae</taxon>
        <taxon>Plusiinae</taxon>
        <taxon>Chrysodeixis</taxon>
    </lineage>
</organism>
<reference evidence="2" key="1">
    <citation type="submission" date="2021-12" db="EMBL/GenBank/DDBJ databases">
        <authorList>
            <person name="King R."/>
        </authorList>
    </citation>
    <scope>NUCLEOTIDE SEQUENCE</scope>
</reference>
<sequence length="242" mass="28557">MKLGFFLLLSITVAENKKVANKQSEPIDELDIELDQLPSLAELLPTLSQKTSADMENIPEAIVKSVSIDIDKINLEKFKKKMDVIMDQLAIQEEPKNDTRRQAQMHGSHGQHVYEDGTRKLIKRKILDCMLQTVYMARHKLRNIEGNTYFDAKDPGFRIAFTYRRIGRAYHKLHRLYSYAVYYEKGWTYIDPHIVMHAKATRLHVDFHYFWWVLVKVDNRYKQKMEKLQGKKQTKTTTKKRP</sequence>
<gene>
    <name evidence="2" type="ORF">CINC_LOCUS2716</name>
</gene>
<dbReference type="Proteomes" id="UP001154114">
    <property type="component" value="Chromosome 13"/>
</dbReference>
<evidence type="ECO:0000313" key="2">
    <source>
        <dbReference type="EMBL" id="CAD0201037.1"/>
    </source>
</evidence>
<name>A0A9N8Q097_CHRIL</name>
<keyword evidence="1" id="KW-0732">Signal</keyword>
<dbReference type="OrthoDB" id="7482056at2759"/>
<dbReference type="AlphaFoldDB" id="A0A9N8Q097"/>